<dbReference type="PANTHER" id="PTHR36508">
    <property type="entry name" value="PROTEIN SLYX"/>
    <property type="match status" value="1"/>
</dbReference>
<feature type="coiled-coil region" evidence="1">
    <location>
        <begin position="21"/>
        <end position="55"/>
    </location>
</feature>
<proteinExistence type="predicted"/>
<accession>A0A0F9VZT1</accession>
<evidence type="ECO:0000313" key="2">
    <source>
        <dbReference type="EMBL" id="KKO05508.1"/>
    </source>
</evidence>
<dbReference type="Pfam" id="PF04102">
    <property type="entry name" value="SlyX"/>
    <property type="match status" value="1"/>
</dbReference>
<sequence>MSTEATLVDLQTRFAFQEDSIQALNDVVTRQQQQIETLTRELGLHREKLAELMEAQSERMVQGGAIDDRPPHY</sequence>
<keyword evidence="1" id="KW-0175">Coiled coil</keyword>
<dbReference type="Gene3D" id="1.20.5.300">
    <property type="match status" value="1"/>
</dbReference>
<evidence type="ECO:0000256" key="1">
    <source>
        <dbReference type="SAM" id="Coils"/>
    </source>
</evidence>
<dbReference type="EMBL" id="LAZR01000019">
    <property type="protein sequence ID" value="KKO05508.1"/>
    <property type="molecule type" value="Genomic_DNA"/>
</dbReference>
<dbReference type="AlphaFoldDB" id="A0A0F9VZT1"/>
<gene>
    <name evidence="2" type="ORF">LCGC14_0077800</name>
</gene>
<evidence type="ECO:0008006" key="3">
    <source>
        <dbReference type="Google" id="ProtNLM"/>
    </source>
</evidence>
<name>A0A0F9VZT1_9ZZZZ</name>
<organism evidence="2">
    <name type="scientific">marine sediment metagenome</name>
    <dbReference type="NCBI Taxonomy" id="412755"/>
    <lineage>
        <taxon>unclassified sequences</taxon>
        <taxon>metagenomes</taxon>
        <taxon>ecological metagenomes</taxon>
    </lineage>
</organism>
<reference evidence="2" key="1">
    <citation type="journal article" date="2015" name="Nature">
        <title>Complex archaea that bridge the gap between prokaryotes and eukaryotes.</title>
        <authorList>
            <person name="Spang A."/>
            <person name="Saw J.H."/>
            <person name="Jorgensen S.L."/>
            <person name="Zaremba-Niedzwiedzka K."/>
            <person name="Martijn J."/>
            <person name="Lind A.E."/>
            <person name="van Eijk R."/>
            <person name="Schleper C."/>
            <person name="Guy L."/>
            <person name="Ettema T.J."/>
        </authorList>
    </citation>
    <scope>NUCLEOTIDE SEQUENCE</scope>
</reference>
<comment type="caution">
    <text evidence="2">The sequence shown here is derived from an EMBL/GenBank/DDBJ whole genome shotgun (WGS) entry which is preliminary data.</text>
</comment>
<dbReference type="InterPro" id="IPR007236">
    <property type="entry name" value="SlyX"/>
</dbReference>
<dbReference type="PANTHER" id="PTHR36508:SF1">
    <property type="entry name" value="PROTEIN SLYX"/>
    <property type="match status" value="1"/>
</dbReference>
<protein>
    <recommendedName>
        <fullName evidence="3">Protein SlyX homolog</fullName>
    </recommendedName>
</protein>